<accession>A0ABT3KN09</accession>
<dbReference type="EMBL" id="QZCW01000001">
    <property type="protein sequence ID" value="MCW5319697.1"/>
    <property type="molecule type" value="Genomic_DNA"/>
</dbReference>
<reference evidence="2" key="1">
    <citation type="submission" date="2023-07" db="EMBL/GenBank/DDBJ databases">
        <title>Verminephrobacter genomes.</title>
        <authorList>
            <person name="Lund M.B."/>
        </authorList>
    </citation>
    <scope>NUCLEOTIDE SEQUENCE [LARGE SCALE GENOMIC DNA]</scope>
    <source>
        <strain evidence="2">AtM5-05</strain>
    </source>
</reference>
<evidence type="ECO:0000313" key="1">
    <source>
        <dbReference type="EMBL" id="MCW5319697.1"/>
    </source>
</evidence>
<protein>
    <submittedName>
        <fullName evidence="1">Uncharacterized protein</fullName>
    </submittedName>
</protein>
<evidence type="ECO:0000313" key="2">
    <source>
        <dbReference type="Proteomes" id="UP001208935"/>
    </source>
</evidence>
<organism evidence="1 2">
    <name type="scientific">Verminephrobacter aporrectodeae subsp. tuberculatae</name>
    <dbReference type="NCBI Taxonomy" id="1110392"/>
    <lineage>
        <taxon>Bacteria</taxon>
        <taxon>Pseudomonadati</taxon>
        <taxon>Pseudomonadota</taxon>
        <taxon>Betaproteobacteria</taxon>
        <taxon>Burkholderiales</taxon>
        <taxon>Comamonadaceae</taxon>
        <taxon>Verminephrobacter</taxon>
    </lineage>
</organism>
<dbReference type="Proteomes" id="UP001208935">
    <property type="component" value="Unassembled WGS sequence"/>
</dbReference>
<comment type="caution">
    <text evidence="1">The sequence shown here is derived from an EMBL/GenBank/DDBJ whole genome shotgun (WGS) entry which is preliminary data.</text>
</comment>
<name>A0ABT3KN09_9BURK</name>
<gene>
    <name evidence="1" type="ORF">D5039_00420</name>
</gene>
<keyword evidence="2" id="KW-1185">Reference proteome</keyword>
<sequence>MFGRRMGGLQIRGIGAALMAHQEMGDGEALTDLLGADQRAGLSARAGGQALVRLGWGLDSPPPIGCV</sequence>
<proteinExistence type="predicted"/>